<keyword evidence="4 6" id="KW-1133">Transmembrane helix</keyword>
<protein>
    <submittedName>
        <fullName evidence="7">AI-2E family transporter</fullName>
    </submittedName>
</protein>
<evidence type="ECO:0000256" key="1">
    <source>
        <dbReference type="ARBA" id="ARBA00004141"/>
    </source>
</evidence>
<feature type="transmembrane region" description="Helical" evidence="6">
    <location>
        <begin position="48"/>
        <end position="67"/>
    </location>
</feature>
<keyword evidence="3 6" id="KW-0812">Transmembrane</keyword>
<feature type="transmembrane region" description="Helical" evidence="6">
    <location>
        <begin position="258"/>
        <end position="285"/>
    </location>
</feature>
<comment type="similarity">
    <text evidence="2">Belongs to the autoinducer-2 exporter (AI-2E) (TC 2.A.86) family.</text>
</comment>
<organism evidence="7 8">
    <name type="scientific">Phormidesmis priestleyi</name>
    <dbReference type="NCBI Taxonomy" id="268141"/>
    <lineage>
        <taxon>Bacteria</taxon>
        <taxon>Bacillati</taxon>
        <taxon>Cyanobacteriota</taxon>
        <taxon>Cyanophyceae</taxon>
        <taxon>Leptolyngbyales</taxon>
        <taxon>Leptolyngbyaceae</taxon>
        <taxon>Phormidesmis</taxon>
    </lineage>
</organism>
<dbReference type="PANTHER" id="PTHR21716">
    <property type="entry name" value="TRANSMEMBRANE PROTEIN"/>
    <property type="match status" value="1"/>
</dbReference>
<gene>
    <name evidence="7" type="ORF">DCF15_13365</name>
</gene>
<evidence type="ECO:0000256" key="6">
    <source>
        <dbReference type="SAM" id="Phobius"/>
    </source>
</evidence>
<feature type="transmembrane region" description="Helical" evidence="6">
    <location>
        <begin position="292"/>
        <end position="311"/>
    </location>
</feature>
<dbReference type="EMBL" id="QBMP01000140">
    <property type="protein sequence ID" value="PZO52784.1"/>
    <property type="molecule type" value="Genomic_DNA"/>
</dbReference>
<evidence type="ECO:0000256" key="3">
    <source>
        <dbReference type="ARBA" id="ARBA00022692"/>
    </source>
</evidence>
<feature type="transmembrane region" description="Helical" evidence="6">
    <location>
        <begin position="233"/>
        <end position="252"/>
    </location>
</feature>
<comment type="caution">
    <text evidence="7">The sequence shown here is derived from an EMBL/GenBank/DDBJ whole genome shotgun (WGS) entry which is preliminary data.</text>
</comment>
<evidence type="ECO:0000256" key="2">
    <source>
        <dbReference type="ARBA" id="ARBA00009773"/>
    </source>
</evidence>
<name>A0A2W4X6I1_9CYAN</name>
<sequence>MSSSQLSEQSSKQLPSQPSEQRLSISLSSVLVVFAAIAAAIIGWHLRGLLLLVMISIVLACSIAPIVKWAERFRIPRWLGALLTYLMIIGTLVGVVLLIGPTVLDQIQLLVRQLPLLLRKAVTQVEAWALTLNDNRPDFTSQVFDQLDVQAIAAWAVRSTRQVALRSFSVTTDILGTLLSLVLAVFISGYLLADSETLTTNFVRLLPSPWNVRVSEQLPEIGNRIGIYIRGRFIVSATLALATSIGLSFLGLKDFAIGLGAIAGVTNLIPFLGPLLGAIPALVVAIPQGGWIVLWVIIFYVIIQNIETYVLDPLLVGSSVGVHPLYQLLAVLGGTQVLGIIGALIVPPWVAGGAVLLENLYVKPKLAAEAKAQSASVITEAGVTNGGMADAGLVALPTEEAVEPSIQPSIKL</sequence>
<comment type="subcellular location">
    <subcellularLocation>
        <location evidence="1">Membrane</location>
        <topology evidence="1">Multi-pass membrane protein</topology>
    </subcellularLocation>
</comment>
<dbReference type="Proteomes" id="UP000249794">
    <property type="component" value="Unassembled WGS sequence"/>
</dbReference>
<feature type="transmembrane region" description="Helical" evidence="6">
    <location>
        <begin position="331"/>
        <end position="357"/>
    </location>
</feature>
<dbReference type="GO" id="GO:0016020">
    <property type="term" value="C:membrane"/>
    <property type="evidence" value="ECO:0007669"/>
    <property type="project" value="UniProtKB-SubCell"/>
</dbReference>
<reference evidence="8" key="1">
    <citation type="submission" date="2018-04" db="EMBL/GenBank/DDBJ databases">
        <authorList>
            <person name="Cornet L."/>
        </authorList>
    </citation>
    <scope>NUCLEOTIDE SEQUENCE [LARGE SCALE GENOMIC DNA]</scope>
</reference>
<feature type="transmembrane region" description="Helical" evidence="6">
    <location>
        <begin position="174"/>
        <end position="193"/>
    </location>
</feature>
<dbReference type="PANTHER" id="PTHR21716:SF62">
    <property type="entry name" value="TRANSPORT PROTEIN YDBI-RELATED"/>
    <property type="match status" value="1"/>
</dbReference>
<evidence type="ECO:0000313" key="7">
    <source>
        <dbReference type="EMBL" id="PZO52784.1"/>
    </source>
</evidence>
<dbReference type="Pfam" id="PF01594">
    <property type="entry name" value="AI-2E_transport"/>
    <property type="match status" value="1"/>
</dbReference>
<dbReference type="AlphaFoldDB" id="A0A2W4X6I1"/>
<evidence type="ECO:0000256" key="5">
    <source>
        <dbReference type="ARBA" id="ARBA00023136"/>
    </source>
</evidence>
<keyword evidence="5 6" id="KW-0472">Membrane</keyword>
<evidence type="ECO:0000256" key="4">
    <source>
        <dbReference type="ARBA" id="ARBA00022989"/>
    </source>
</evidence>
<feature type="transmembrane region" description="Helical" evidence="6">
    <location>
        <begin position="79"/>
        <end position="100"/>
    </location>
</feature>
<proteinExistence type="inferred from homology"/>
<accession>A0A2W4X6I1</accession>
<dbReference type="GO" id="GO:0055085">
    <property type="term" value="P:transmembrane transport"/>
    <property type="evidence" value="ECO:0007669"/>
    <property type="project" value="TreeGrafter"/>
</dbReference>
<evidence type="ECO:0000313" key="8">
    <source>
        <dbReference type="Proteomes" id="UP000249794"/>
    </source>
</evidence>
<dbReference type="InterPro" id="IPR002549">
    <property type="entry name" value="AI-2E-like"/>
</dbReference>
<feature type="transmembrane region" description="Helical" evidence="6">
    <location>
        <begin position="21"/>
        <end position="42"/>
    </location>
</feature>
<reference evidence="7 8" key="2">
    <citation type="submission" date="2018-06" db="EMBL/GenBank/DDBJ databases">
        <title>Metagenomic assembly of (sub)arctic Cyanobacteria and their associated microbiome from non-axenic cultures.</title>
        <authorList>
            <person name="Baurain D."/>
        </authorList>
    </citation>
    <scope>NUCLEOTIDE SEQUENCE [LARGE SCALE GENOMIC DNA]</scope>
    <source>
        <strain evidence="7">ULC027bin1</strain>
    </source>
</reference>